<reference evidence="1" key="1">
    <citation type="journal article" date="2020" name="mSystems">
        <title>Genome- and Community-Level Interaction Insights into Carbon Utilization and Element Cycling Functions of Hydrothermarchaeota in Hydrothermal Sediment.</title>
        <authorList>
            <person name="Zhou Z."/>
            <person name="Liu Y."/>
            <person name="Xu W."/>
            <person name="Pan J."/>
            <person name="Luo Z.H."/>
            <person name="Li M."/>
        </authorList>
    </citation>
    <scope>NUCLEOTIDE SEQUENCE [LARGE SCALE GENOMIC DNA]</scope>
    <source>
        <strain evidence="1">SpSt-265</strain>
        <strain evidence="2">SpSt-465</strain>
    </source>
</reference>
<proteinExistence type="predicted"/>
<accession>A0A7C1NAF1</accession>
<dbReference type="Gene3D" id="2.60.40.4070">
    <property type="match status" value="1"/>
</dbReference>
<dbReference type="EMBL" id="DSLG01000007">
    <property type="protein sequence ID" value="HEA87519.1"/>
    <property type="molecule type" value="Genomic_DNA"/>
</dbReference>
<dbReference type="InterPro" id="IPR026444">
    <property type="entry name" value="Secre_tail"/>
</dbReference>
<gene>
    <name evidence="1" type="ORF">ENP94_05860</name>
    <name evidence="2" type="ORF">ENS16_00595</name>
</gene>
<name>A0A7C1NAF1_UNCW3</name>
<evidence type="ECO:0000313" key="1">
    <source>
        <dbReference type="EMBL" id="HEA87519.1"/>
    </source>
</evidence>
<sequence>MAEVSADDISLINNNSGPFILLSAKTVLDSPPGGNNNGRFDPGESGGLILALRNIGNQGVDNVTALLRSTDSRFIITDSTTSYGSIPVCSTRTNTADPFRIQVDPSIPKETPVQLLLLINGNGYCDTLRFRLVVGEIVQTDPVPDGPRQPPLYWAYDDIDTSYTQHPEFSWVEINNLGTRLDLSDDQTVVLDLPFTWQFYGEYYSQISICSNGWVAPGYTTSTVYYNYPLPSTTLPGAVCANWDDLYPPIGNGVWYYHDAPNHRFIIEWDSVHYIGSNLWERFEIIIYDQTVPTPTGDNQIVVQYLTANSYSSSTVGIQDPSQSIAIQCLYDGTYNNGSAPIVPGRAIKYVTGTPTAIRESNEPVKLPARFYAFPNPGRGLIHFVTEIGTAGSISIFDRTGRLVTTIQPTSRTWDGRDATGKPVSPGVYFCRLKTVSGPELEAKLIVTR</sequence>
<dbReference type="AlphaFoldDB" id="A0A7C1NAF1"/>
<dbReference type="EMBL" id="DSTU01000001">
    <property type="protein sequence ID" value="HFJ53178.1"/>
    <property type="molecule type" value="Genomic_DNA"/>
</dbReference>
<comment type="caution">
    <text evidence="1">The sequence shown here is derived from an EMBL/GenBank/DDBJ whole genome shotgun (WGS) entry which is preliminary data.</text>
</comment>
<organism evidence="1">
    <name type="scientific">candidate division WOR-3 bacterium</name>
    <dbReference type="NCBI Taxonomy" id="2052148"/>
    <lineage>
        <taxon>Bacteria</taxon>
        <taxon>Bacteria division WOR-3</taxon>
    </lineage>
</organism>
<protein>
    <submittedName>
        <fullName evidence="1">T9SS type A sorting domain-containing protein</fullName>
    </submittedName>
</protein>
<evidence type="ECO:0000313" key="2">
    <source>
        <dbReference type="EMBL" id="HFJ53178.1"/>
    </source>
</evidence>
<dbReference type="NCBIfam" id="TIGR04183">
    <property type="entry name" value="Por_Secre_tail"/>
    <property type="match status" value="1"/>
</dbReference>